<name>A0ABQ0G3Z2_9PEZI</name>
<feature type="domain" description="Aminoglycoside phosphotransferase" evidence="1">
    <location>
        <begin position="37"/>
        <end position="276"/>
    </location>
</feature>
<evidence type="ECO:0000259" key="1">
    <source>
        <dbReference type="Pfam" id="PF01636"/>
    </source>
</evidence>
<dbReference type="EMBL" id="BAAFSV010000001">
    <property type="protein sequence ID" value="GAB1312487.1"/>
    <property type="molecule type" value="Genomic_DNA"/>
</dbReference>
<gene>
    <name evidence="2" type="ORF">MFIFM68171_02697</name>
</gene>
<keyword evidence="3" id="KW-1185">Reference proteome</keyword>
<dbReference type="PANTHER" id="PTHR21310:SF13">
    <property type="entry name" value="AMINOGLYCOSIDE PHOSPHOTRANSFERASE DOMAIN-CONTAINING PROTEIN"/>
    <property type="match status" value="1"/>
</dbReference>
<proteinExistence type="predicted"/>
<accession>A0ABQ0G3Z2</accession>
<dbReference type="RefSeq" id="XP_070914220.1">
    <property type="nucleotide sequence ID" value="XM_071058119.1"/>
</dbReference>
<protein>
    <recommendedName>
        <fullName evidence="1">Aminoglycoside phosphotransferase domain-containing protein</fullName>
    </recommendedName>
</protein>
<dbReference type="Gene3D" id="3.30.200.20">
    <property type="entry name" value="Phosphorylase Kinase, domain 1"/>
    <property type="match status" value="1"/>
</dbReference>
<organism evidence="2 3">
    <name type="scientific">Madurella fahalii</name>
    <dbReference type="NCBI Taxonomy" id="1157608"/>
    <lineage>
        <taxon>Eukaryota</taxon>
        <taxon>Fungi</taxon>
        <taxon>Dikarya</taxon>
        <taxon>Ascomycota</taxon>
        <taxon>Pezizomycotina</taxon>
        <taxon>Sordariomycetes</taxon>
        <taxon>Sordariomycetidae</taxon>
        <taxon>Sordariales</taxon>
        <taxon>Sordariales incertae sedis</taxon>
        <taxon>Madurella</taxon>
    </lineage>
</organism>
<dbReference type="Proteomes" id="UP001628179">
    <property type="component" value="Unassembled WGS sequence"/>
</dbReference>
<comment type="caution">
    <text evidence="2">The sequence shown here is derived from an EMBL/GenBank/DDBJ whole genome shotgun (WGS) entry which is preliminary data.</text>
</comment>
<dbReference type="InterPro" id="IPR051678">
    <property type="entry name" value="AGP_Transferase"/>
</dbReference>
<evidence type="ECO:0000313" key="2">
    <source>
        <dbReference type="EMBL" id="GAB1312487.1"/>
    </source>
</evidence>
<dbReference type="GeneID" id="98173442"/>
<reference evidence="2 3" key="1">
    <citation type="submission" date="2024-09" db="EMBL/GenBank/DDBJ databases">
        <title>Itraconazole resistance in Madurella fahalii resulting from another homologue of gene encoding cytochrome P450 14-alpha sterol demethylase (CYP51).</title>
        <authorList>
            <person name="Yoshioka I."/>
            <person name="Fahal A.H."/>
            <person name="Kaneko S."/>
            <person name="Yaguchi T."/>
        </authorList>
    </citation>
    <scope>NUCLEOTIDE SEQUENCE [LARGE SCALE GENOMIC DNA]</scope>
    <source>
        <strain evidence="2 3">IFM 68171</strain>
    </source>
</reference>
<dbReference type="Pfam" id="PF01636">
    <property type="entry name" value="APH"/>
    <property type="match status" value="1"/>
</dbReference>
<dbReference type="InterPro" id="IPR002575">
    <property type="entry name" value="Aminoglycoside_PTrfase"/>
</dbReference>
<dbReference type="InterPro" id="IPR011009">
    <property type="entry name" value="Kinase-like_dom_sf"/>
</dbReference>
<evidence type="ECO:0000313" key="3">
    <source>
        <dbReference type="Proteomes" id="UP001628179"/>
    </source>
</evidence>
<dbReference type="PANTHER" id="PTHR21310">
    <property type="entry name" value="AMINOGLYCOSIDE PHOSPHOTRANSFERASE-RELATED-RELATED"/>
    <property type="match status" value="1"/>
</dbReference>
<dbReference type="SUPFAM" id="SSF56112">
    <property type="entry name" value="Protein kinase-like (PK-like)"/>
    <property type="match status" value="1"/>
</dbReference>
<sequence length="388" mass="43826">MPRVLRNLGLLCYECVRAGYHDPDADLCHGHVAVYFLSEGAWNRAYTVTTCLGGRYRTLILRVALPAITHLSKVEAEAATMDWVRHNTDIPIPEVLDYEASPRNPIGYPWMLMTKMPGIPYEHAILTTQQKVRIAEIVAGWVNTLSHYEFEGIGTPKYGPYGATPSALGPAVDVDLLIREWSDDLPRPMNPFPDVYSYASSFIAKEPCPRLQVLIDRILGPLSKYSPIQAPPGSVLAVLRAEMNRFTLQHWDINKGNILVDERTGLPTGLIDWEHIHTLPVVLGVRYPGIMAVSGGDDSSEETVDCECCIRDCEAMREAFDQKLLDLQSPWLLAPDGGQHDLELARQWDYRDPFLLVRLLLMFLRLENYSEAVIQWFEDRVAEGLLPW</sequence>